<proteinExistence type="predicted"/>
<accession>A0AC34F8Z8</accession>
<sequence length="635" mass="71804">MSLLFFRNPKILFGSRPSLITDTLLLTNGKFSTSTINNGKYRNPARTFSIKIKPRDRRCISEPTDMSYVYGASNVPLLHHTIGERFRMAVTHCSGREVVIFKNEEIRKTYKELYDDSRQLAASLLHLGLEKGDRVGIWGPNYYEWIVTQFATAMAGLVLVNINPAYQSEELRFALHKVEVKALITPPKHKSSNYYRTLCEIIPEMTAAPVGIGKIKSKDLPELKHIILFKPEENKPYKGVWYYSEVIEAAGSLDFKQLDEIEKRIKFDDPVNVQYTSGTTGNPKAATLSHHNLVNNSYFIGHRMGLHKTREIMCLPPPLYHTFGCGMGVLNAINHHQTCVFPSPSFNAEATVKALIEEKATILYGTPTMFIDILNRPELKDANLTELHGGIIAGAPCPTVLCERLIKELGMSDFVVCYGSTEISPVIAMSYTSDPPEERTKCVGHVMDHCEMAIVDSEGCLVKRGDKGELLARGYSVMRGYFHDEEKTRDTISADRWYHTGDTAYMNENGSVVISGRSKDMIIRGGENIYPTEIEFFLMKHRCVADAQVIGVPDERYGEEICAWIRLKPDCKLTETELKEYCKGKISHNKIPKYILFKKESEFPLTATGKVMKFELRNISRKELGLDQVQSHFNA</sequence>
<evidence type="ECO:0000313" key="1">
    <source>
        <dbReference type="Proteomes" id="UP000887579"/>
    </source>
</evidence>
<protein>
    <submittedName>
        <fullName evidence="2">Uncharacterized protein</fullName>
    </submittedName>
</protein>
<reference evidence="2" key="1">
    <citation type="submission" date="2022-11" db="UniProtKB">
        <authorList>
            <consortium name="WormBaseParasite"/>
        </authorList>
    </citation>
    <scope>IDENTIFICATION</scope>
</reference>
<dbReference type="WBParaSite" id="ES5_v2.g13380.t1">
    <property type="protein sequence ID" value="ES5_v2.g13380.t1"/>
    <property type="gene ID" value="ES5_v2.g13380"/>
</dbReference>
<organism evidence="1 2">
    <name type="scientific">Panagrolaimus sp. ES5</name>
    <dbReference type="NCBI Taxonomy" id="591445"/>
    <lineage>
        <taxon>Eukaryota</taxon>
        <taxon>Metazoa</taxon>
        <taxon>Ecdysozoa</taxon>
        <taxon>Nematoda</taxon>
        <taxon>Chromadorea</taxon>
        <taxon>Rhabditida</taxon>
        <taxon>Tylenchina</taxon>
        <taxon>Panagrolaimomorpha</taxon>
        <taxon>Panagrolaimoidea</taxon>
        <taxon>Panagrolaimidae</taxon>
        <taxon>Panagrolaimus</taxon>
    </lineage>
</organism>
<dbReference type="Proteomes" id="UP000887579">
    <property type="component" value="Unplaced"/>
</dbReference>
<evidence type="ECO:0000313" key="2">
    <source>
        <dbReference type="WBParaSite" id="ES5_v2.g13380.t1"/>
    </source>
</evidence>
<name>A0AC34F8Z8_9BILA</name>